<sequence>MALPTELAARSALSMSRVCTWCSVSLGRQGIVPNGSLHPPAARHHQVVQHRSFSGKPGRTRQMGALPASTALDGQRPPALGSAAAPPKRVLQADDLFHSYTNSPIPDMRRRAAFIKQHAGCPHHSHQPGGTAAPAHVKYECPDCGIPVYCSEEHWADDYEAHLQICDTLRQINEDDHDLRSGRLFPEFEYAEPQMEEALVNMTNWDTFLYTRNFNAINDDRSMRQATRLLTYPITIGSIIHELSPYSIKSGGRLTPEGIKSLSALRYTLHPPRTGGGMDVKGLRLEAPAVRIFILGARAESSLPRDAWVQLAHLFPRSRIHLIFIGPESMLNRDDEFPLPPRTPSNPFGAIVEDRVWPTMKISTIVDYYHTLHKANYFYPYDPYFDCFVLFHPGLGHPSSSHEWEETVPMLLETKAPIIVTGYTQADMERDIDWVNKTASGEFDVLMEPGENRFRSLRWDLNDLDPQDISAGNWGVWAFRGKRSQPPSTPTSTPPPPPAARIPTPRPNKTSRTAALQTEPASAPKPRPNQSTASTPSTAAENAQAQPQVGGQVEGGQAAAGQGAAGQAAGLRRPLRTAAAADPLSDKATVFLIRRILCPQQPDKGRSSPASIEHLLPPLTSRNDVDLQLYALIAIILREFVQNWYAKITPDEAFVAEIVQLIAHITRALEQRLRKVDLESLLFDELPELLDRHVTAYRVAHDPITQPPVKPDPREIYHSLCPLPALSPVPRTEDPQTVTAQAENEAAYRQLLAHAFLAILLPTEDLENGCLTTLVGQILSELIIGNAVANRLSEPWLIWELLIIASRTARRRETTEDGDRLGKPSSASPGRRGLVSVQALCWTLLQWCFLAISFIRTAFAILLASGSLPSRTSHGVALRKGTTQHETSPLTTGFGGYSSTKAGPRPSKTPVLAFRSWSAISNLAEMDRRMPWLCGASSMLQWIAVMGPGRIAGVDGKLDRLFSHGIHRYVLDAANLPPLLRTVRGALFPNNMPAGKPTLVVPSSDAELRGLRRRCASALWALVPKGVGRLYFSGGLNDAGDDPNDDGEILEEIERGILDVFGDAYCNKHLVYSMLELILVRLLPEMTEKGVLELLAERVPVEDL</sequence>
<organism evidence="3 4">
    <name type="scientific">Staphylotrichum tortipilum</name>
    <dbReference type="NCBI Taxonomy" id="2831512"/>
    <lineage>
        <taxon>Eukaryota</taxon>
        <taxon>Fungi</taxon>
        <taxon>Dikarya</taxon>
        <taxon>Ascomycota</taxon>
        <taxon>Pezizomycotina</taxon>
        <taxon>Sordariomycetes</taxon>
        <taxon>Sordariomycetidae</taxon>
        <taxon>Sordariales</taxon>
        <taxon>Chaetomiaceae</taxon>
        <taxon>Staphylotrichum</taxon>
    </lineage>
</organism>
<dbReference type="InterPro" id="IPR046824">
    <property type="entry name" value="Mss51-like_C"/>
</dbReference>
<feature type="compositionally biased region" description="Polar residues" evidence="1">
    <location>
        <begin position="508"/>
        <end position="520"/>
    </location>
</feature>
<reference evidence="3" key="2">
    <citation type="submission" date="2023-05" db="EMBL/GenBank/DDBJ databases">
        <authorList>
            <consortium name="Lawrence Berkeley National Laboratory"/>
            <person name="Steindorff A."/>
            <person name="Hensen N."/>
            <person name="Bonometti L."/>
            <person name="Westerberg I."/>
            <person name="Brannstrom I.O."/>
            <person name="Guillou S."/>
            <person name="Cros-Aarteil S."/>
            <person name="Calhoun S."/>
            <person name="Haridas S."/>
            <person name="Kuo A."/>
            <person name="Mondo S."/>
            <person name="Pangilinan J."/>
            <person name="Riley R."/>
            <person name="Labutti K."/>
            <person name="Andreopoulos B."/>
            <person name="Lipzen A."/>
            <person name="Chen C."/>
            <person name="Yanf M."/>
            <person name="Daum C."/>
            <person name="Ng V."/>
            <person name="Clum A."/>
            <person name="Ohm R."/>
            <person name="Martin F."/>
            <person name="Silar P."/>
            <person name="Natvig D."/>
            <person name="Lalanne C."/>
            <person name="Gautier V."/>
            <person name="Ament-Velasquez S.L."/>
            <person name="Kruys A."/>
            <person name="Hutchinson M.I."/>
            <person name="Powell A.J."/>
            <person name="Barry K."/>
            <person name="Miller A.N."/>
            <person name="Grigoriev I.V."/>
            <person name="Debuchy R."/>
            <person name="Gladieux P."/>
            <person name="Thoren M.H."/>
            <person name="Johannesson H."/>
        </authorList>
    </citation>
    <scope>NUCLEOTIDE SEQUENCE</scope>
    <source>
        <strain evidence="3">CBS 103.79</strain>
    </source>
</reference>
<dbReference type="GO" id="GO:0005739">
    <property type="term" value="C:mitochondrion"/>
    <property type="evidence" value="ECO:0007669"/>
    <property type="project" value="GOC"/>
</dbReference>
<dbReference type="PROSITE" id="PS51207">
    <property type="entry name" value="PXA"/>
    <property type="match status" value="1"/>
</dbReference>
<keyword evidence="4" id="KW-1185">Reference proteome</keyword>
<dbReference type="AlphaFoldDB" id="A0AAN6MSJ7"/>
<dbReference type="PANTHER" id="PTHR28069:SF1">
    <property type="entry name" value="PROTEIN MSS51, MITOCHONDRIAL"/>
    <property type="match status" value="1"/>
</dbReference>
<protein>
    <submittedName>
        <fullName evidence="3">mRNA processing</fullName>
    </submittedName>
</protein>
<comment type="caution">
    <text evidence="3">The sequence shown here is derived from an EMBL/GenBank/DDBJ whole genome shotgun (WGS) entry which is preliminary data.</text>
</comment>
<feature type="compositionally biased region" description="Low complexity" evidence="1">
    <location>
        <begin position="543"/>
        <end position="565"/>
    </location>
</feature>
<dbReference type="Pfam" id="PF13824">
    <property type="entry name" value="zf-Mss51"/>
    <property type="match status" value="1"/>
</dbReference>
<gene>
    <name evidence="3" type="ORF">C8A05DRAFT_40857</name>
</gene>
<feature type="compositionally biased region" description="Pro residues" evidence="1">
    <location>
        <begin position="487"/>
        <end position="506"/>
    </location>
</feature>
<name>A0AAN6MSJ7_9PEZI</name>
<dbReference type="PANTHER" id="PTHR28069">
    <property type="entry name" value="GH20023P"/>
    <property type="match status" value="1"/>
</dbReference>
<feature type="domain" description="PXA" evidence="2">
    <location>
        <begin position="622"/>
        <end position="810"/>
    </location>
</feature>
<feature type="region of interest" description="Disordered" evidence="1">
    <location>
        <begin position="35"/>
        <end position="63"/>
    </location>
</feature>
<evidence type="ECO:0000313" key="4">
    <source>
        <dbReference type="Proteomes" id="UP001303889"/>
    </source>
</evidence>
<reference evidence="3" key="1">
    <citation type="journal article" date="2023" name="Mol. Phylogenet. Evol.">
        <title>Genome-scale phylogeny and comparative genomics of the fungal order Sordariales.</title>
        <authorList>
            <person name="Hensen N."/>
            <person name="Bonometti L."/>
            <person name="Westerberg I."/>
            <person name="Brannstrom I.O."/>
            <person name="Guillou S."/>
            <person name="Cros-Aarteil S."/>
            <person name="Calhoun S."/>
            <person name="Haridas S."/>
            <person name="Kuo A."/>
            <person name="Mondo S."/>
            <person name="Pangilinan J."/>
            <person name="Riley R."/>
            <person name="LaButti K."/>
            <person name="Andreopoulos B."/>
            <person name="Lipzen A."/>
            <person name="Chen C."/>
            <person name="Yan M."/>
            <person name="Daum C."/>
            <person name="Ng V."/>
            <person name="Clum A."/>
            <person name="Steindorff A."/>
            <person name="Ohm R.A."/>
            <person name="Martin F."/>
            <person name="Silar P."/>
            <person name="Natvig D.O."/>
            <person name="Lalanne C."/>
            <person name="Gautier V."/>
            <person name="Ament-Velasquez S.L."/>
            <person name="Kruys A."/>
            <person name="Hutchinson M.I."/>
            <person name="Powell A.J."/>
            <person name="Barry K."/>
            <person name="Miller A.N."/>
            <person name="Grigoriev I.V."/>
            <person name="Debuchy R."/>
            <person name="Gladieux P."/>
            <person name="Hiltunen Thoren M."/>
            <person name="Johannesson H."/>
        </authorList>
    </citation>
    <scope>NUCLEOTIDE SEQUENCE</scope>
    <source>
        <strain evidence="3">CBS 103.79</strain>
    </source>
</reference>
<evidence type="ECO:0000259" key="2">
    <source>
        <dbReference type="PROSITE" id="PS51207"/>
    </source>
</evidence>
<evidence type="ECO:0000313" key="3">
    <source>
        <dbReference type="EMBL" id="KAK3906361.1"/>
    </source>
</evidence>
<dbReference type="EMBL" id="MU855329">
    <property type="protein sequence ID" value="KAK3906361.1"/>
    <property type="molecule type" value="Genomic_DNA"/>
</dbReference>
<feature type="region of interest" description="Disordered" evidence="1">
    <location>
        <begin position="879"/>
        <end position="904"/>
    </location>
</feature>
<feature type="compositionally biased region" description="Polar residues" evidence="1">
    <location>
        <begin position="528"/>
        <end position="541"/>
    </location>
</feature>
<dbReference type="GO" id="GO:0033617">
    <property type="term" value="P:mitochondrial respiratory chain complex IV assembly"/>
    <property type="evidence" value="ECO:0007669"/>
    <property type="project" value="TreeGrafter"/>
</dbReference>
<feature type="region of interest" description="Disordered" evidence="1">
    <location>
        <begin position="479"/>
        <end position="565"/>
    </location>
</feature>
<feature type="compositionally biased region" description="Polar residues" evidence="1">
    <location>
        <begin position="884"/>
        <end position="901"/>
    </location>
</feature>
<evidence type="ECO:0000256" key="1">
    <source>
        <dbReference type="SAM" id="MobiDB-lite"/>
    </source>
</evidence>
<proteinExistence type="predicted"/>
<dbReference type="Pfam" id="PF20179">
    <property type="entry name" value="MSS51_C"/>
    <property type="match status" value="1"/>
</dbReference>
<dbReference type="Pfam" id="PF02194">
    <property type="entry name" value="PXA"/>
    <property type="match status" value="1"/>
</dbReference>
<dbReference type="SMART" id="SM00313">
    <property type="entry name" value="PXA"/>
    <property type="match status" value="1"/>
</dbReference>
<dbReference type="InterPro" id="IPR003114">
    <property type="entry name" value="Phox_assoc"/>
</dbReference>
<dbReference type="Proteomes" id="UP001303889">
    <property type="component" value="Unassembled WGS sequence"/>
</dbReference>
<accession>A0AAN6MSJ7</accession>
<dbReference type="InterPro" id="IPR032717">
    <property type="entry name" value="Mss51_Znf"/>
</dbReference>